<evidence type="ECO:0000259" key="1">
    <source>
        <dbReference type="PROSITE" id="PS51186"/>
    </source>
</evidence>
<accession>A0A833VKL4</accession>
<feature type="domain" description="N-acetyltransferase" evidence="1">
    <location>
        <begin position="238"/>
        <end position="326"/>
    </location>
</feature>
<protein>
    <submittedName>
        <fullName evidence="2">Acetyltransferase (GNAT) family</fullName>
    </submittedName>
</protein>
<gene>
    <name evidence="2" type="ORF">FCM35_KLT08584</name>
</gene>
<reference evidence="2" key="1">
    <citation type="submission" date="2020-01" db="EMBL/GenBank/DDBJ databases">
        <title>Genome sequence of Kobresia littledalei, the first chromosome-level genome in the family Cyperaceae.</title>
        <authorList>
            <person name="Qu G."/>
        </authorList>
    </citation>
    <scope>NUCLEOTIDE SEQUENCE</scope>
    <source>
        <strain evidence="2">C.B.Clarke</strain>
        <tissue evidence="2">Leaf</tissue>
    </source>
</reference>
<dbReference type="GO" id="GO:0016747">
    <property type="term" value="F:acyltransferase activity, transferring groups other than amino-acyl groups"/>
    <property type="evidence" value="ECO:0007669"/>
    <property type="project" value="InterPro"/>
</dbReference>
<keyword evidence="2" id="KW-0808">Transferase</keyword>
<dbReference type="Proteomes" id="UP000623129">
    <property type="component" value="Unassembled WGS sequence"/>
</dbReference>
<dbReference type="PROSITE" id="PS51186">
    <property type="entry name" value="GNAT"/>
    <property type="match status" value="1"/>
</dbReference>
<dbReference type="OrthoDB" id="41532at2759"/>
<dbReference type="Gene3D" id="3.40.630.30">
    <property type="match status" value="1"/>
</dbReference>
<dbReference type="PANTHER" id="PTHR47426">
    <property type="entry name" value="ACYL-COA N-ACYLTRANSFERASES (NAT) SUPERFAMILY PROTEIN"/>
    <property type="match status" value="1"/>
</dbReference>
<organism evidence="2 3">
    <name type="scientific">Carex littledalei</name>
    <dbReference type="NCBI Taxonomy" id="544730"/>
    <lineage>
        <taxon>Eukaryota</taxon>
        <taxon>Viridiplantae</taxon>
        <taxon>Streptophyta</taxon>
        <taxon>Embryophyta</taxon>
        <taxon>Tracheophyta</taxon>
        <taxon>Spermatophyta</taxon>
        <taxon>Magnoliopsida</taxon>
        <taxon>Liliopsida</taxon>
        <taxon>Poales</taxon>
        <taxon>Cyperaceae</taxon>
        <taxon>Cyperoideae</taxon>
        <taxon>Cariceae</taxon>
        <taxon>Carex</taxon>
        <taxon>Carex subgen. Euthyceras</taxon>
    </lineage>
</organism>
<evidence type="ECO:0000313" key="2">
    <source>
        <dbReference type="EMBL" id="KAF3326954.1"/>
    </source>
</evidence>
<name>A0A833VKL4_9POAL</name>
<dbReference type="PANTHER" id="PTHR47426:SF3">
    <property type="entry name" value="GCN5-RELATED N-ACETYLTRANSFERASE 6, CHLOROPLASTIC"/>
    <property type="match status" value="1"/>
</dbReference>
<keyword evidence="3" id="KW-1185">Reference proteome</keyword>
<dbReference type="InterPro" id="IPR000182">
    <property type="entry name" value="GNAT_dom"/>
</dbReference>
<dbReference type="Pfam" id="PF00583">
    <property type="entry name" value="Acetyltransf_1"/>
    <property type="match status" value="1"/>
</dbReference>
<dbReference type="CDD" id="cd04301">
    <property type="entry name" value="NAT_SF"/>
    <property type="match status" value="1"/>
</dbReference>
<proteinExistence type="predicted"/>
<dbReference type="EMBL" id="SWLB01000018">
    <property type="protein sequence ID" value="KAF3326954.1"/>
    <property type="molecule type" value="Genomic_DNA"/>
</dbReference>
<comment type="caution">
    <text evidence="2">The sequence shown here is derived from an EMBL/GenBank/DDBJ whole genome shotgun (WGS) entry which is preliminary data.</text>
</comment>
<dbReference type="AlphaFoldDB" id="A0A833VKL4"/>
<dbReference type="InterPro" id="IPR016181">
    <property type="entry name" value="Acyl_CoA_acyltransferase"/>
</dbReference>
<dbReference type="SUPFAM" id="SSF55729">
    <property type="entry name" value="Acyl-CoA N-acyltransferases (Nat)"/>
    <property type="match status" value="1"/>
</dbReference>
<evidence type="ECO:0000313" key="3">
    <source>
        <dbReference type="Proteomes" id="UP000623129"/>
    </source>
</evidence>
<sequence length="326" mass="37168">METARSTFPILRPSPCGRVSVSIHAGRYDYEGPVESAGGGKEHISNLKKSKDSTGIRAISPILSSSSSIGVYASRNEGLVLSSSGTKESFAVRPMRPLVNNQTEKSDLQFDEIQPSHQDLSPALRRDFDHFTARVALIDVELWAAAWLRAETNYENQIDPRYVERFKLQYAQQQFKAMKKWFGKKHYAQKRLCLVTVKNDEKNCKRTAIQSVVGTLDVHVRHPLHGELYPGEGVNKPGICDIYRTDQPQFGYISDVCVSKHARRQGIGRNMIYLAINVSFSHGVENVFIHVDRENFAAQNLYQQMGFKKQMFRECVFKRLNHLLWF</sequence>